<name>A0A178ZL77_9EURO</name>
<evidence type="ECO:0000313" key="9">
    <source>
        <dbReference type="Proteomes" id="UP000078343"/>
    </source>
</evidence>
<dbReference type="GeneID" id="30009336"/>
<dbReference type="InterPro" id="IPR051089">
    <property type="entry name" value="prtT"/>
</dbReference>
<feature type="region of interest" description="Disordered" evidence="6">
    <location>
        <begin position="69"/>
        <end position="102"/>
    </location>
</feature>
<dbReference type="PANTHER" id="PTHR31845:SF21">
    <property type="entry name" value="REGULATORY PROTEIN LEU3"/>
    <property type="match status" value="1"/>
</dbReference>
<evidence type="ECO:0000256" key="4">
    <source>
        <dbReference type="ARBA" id="ARBA00023163"/>
    </source>
</evidence>
<dbReference type="EMBL" id="LVYI01000004">
    <property type="protein sequence ID" value="OAP60166.1"/>
    <property type="molecule type" value="Genomic_DNA"/>
</dbReference>
<dbReference type="PANTHER" id="PTHR31845">
    <property type="entry name" value="FINGER DOMAIN PROTEIN, PUTATIVE-RELATED"/>
    <property type="match status" value="1"/>
</dbReference>
<keyword evidence="3" id="KW-0238">DNA-binding</keyword>
<dbReference type="AlphaFoldDB" id="A0A178ZL77"/>
<dbReference type="STRING" id="1367422.A0A178ZL77"/>
<dbReference type="Pfam" id="PF04082">
    <property type="entry name" value="Fungal_trans"/>
    <property type="match status" value="1"/>
</dbReference>
<evidence type="ECO:0000256" key="3">
    <source>
        <dbReference type="ARBA" id="ARBA00023125"/>
    </source>
</evidence>
<evidence type="ECO:0000313" key="8">
    <source>
        <dbReference type="EMBL" id="OAP60166.1"/>
    </source>
</evidence>
<dbReference type="SUPFAM" id="SSF51556">
    <property type="entry name" value="Metallo-dependent hydrolases"/>
    <property type="match status" value="1"/>
</dbReference>
<comment type="subcellular location">
    <subcellularLocation>
        <location evidence="1">Nucleus</location>
    </subcellularLocation>
</comment>
<dbReference type="InterPro" id="IPR032466">
    <property type="entry name" value="Metal_Hydrolase"/>
</dbReference>
<evidence type="ECO:0000256" key="5">
    <source>
        <dbReference type="ARBA" id="ARBA00023242"/>
    </source>
</evidence>
<accession>A0A178ZL77</accession>
<dbReference type="Proteomes" id="UP000078343">
    <property type="component" value="Unassembled WGS sequence"/>
</dbReference>
<dbReference type="GO" id="GO:0016788">
    <property type="term" value="F:hydrolase activity, acting on ester bonds"/>
    <property type="evidence" value="ECO:0007669"/>
    <property type="project" value="InterPro"/>
</dbReference>
<keyword evidence="2" id="KW-0805">Transcription regulation</keyword>
<feature type="compositionally biased region" description="Polar residues" evidence="6">
    <location>
        <begin position="87"/>
        <end position="102"/>
    </location>
</feature>
<gene>
    <name evidence="8" type="ORF">AYL99_05168</name>
</gene>
<feature type="domain" description="Xylanolytic transcriptional activator regulatory" evidence="7">
    <location>
        <begin position="123"/>
        <end position="282"/>
    </location>
</feature>
<evidence type="ECO:0000256" key="6">
    <source>
        <dbReference type="SAM" id="MobiDB-lite"/>
    </source>
</evidence>
<organism evidence="8 9">
    <name type="scientific">Fonsecaea erecta</name>
    <dbReference type="NCBI Taxonomy" id="1367422"/>
    <lineage>
        <taxon>Eukaryota</taxon>
        <taxon>Fungi</taxon>
        <taxon>Dikarya</taxon>
        <taxon>Ascomycota</taxon>
        <taxon>Pezizomycotina</taxon>
        <taxon>Eurotiomycetes</taxon>
        <taxon>Chaetothyriomycetidae</taxon>
        <taxon>Chaetothyriales</taxon>
        <taxon>Herpotrichiellaceae</taxon>
        <taxon>Fonsecaea</taxon>
    </lineage>
</organism>
<proteinExistence type="predicted"/>
<dbReference type="RefSeq" id="XP_018693533.1">
    <property type="nucleotide sequence ID" value="XM_018836680.1"/>
</dbReference>
<dbReference type="GO" id="GO:0005634">
    <property type="term" value="C:nucleus"/>
    <property type="evidence" value="ECO:0007669"/>
    <property type="project" value="UniProtKB-SubCell"/>
</dbReference>
<dbReference type="GO" id="GO:0006351">
    <property type="term" value="P:DNA-templated transcription"/>
    <property type="evidence" value="ECO:0007669"/>
    <property type="project" value="InterPro"/>
</dbReference>
<dbReference type="GO" id="GO:0000976">
    <property type="term" value="F:transcription cis-regulatory region binding"/>
    <property type="evidence" value="ECO:0007669"/>
    <property type="project" value="TreeGrafter"/>
</dbReference>
<dbReference type="InterPro" id="IPR001130">
    <property type="entry name" value="TatD-like"/>
</dbReference>
<dbReference type="GO" id="GO:0008270">
    <property type="term" value="F:zinc ion binding"/>
    <property type="evidence" value="ECO:0007669"/>
    <property type="project" value="InterPro"/>
</dbReference>
<comment type="caution">
    <text evidence="8">The sequence shown here is derived from an EMBL/GenBank/DDBJ whole genome shotgun (WGS) entry which is preliminary data.</text>
</comment>
<protein>
    <recommendedName>
        <fullName evidence="7">Xylanolytic transcriptional activator regulatory domain-containing protein</fullName>
    </recommendedName>
</protein>
<dbReference type="Pfam" id="PF01026">
    <property type="entry name" value="TatD_DNase"/>
    <property type="match status" value="1"/>
</dbReference>
<dbReference type="Gene3D" id="3.20.20.140">
    <property type="entry name" value="Metal-dependent hydrolases"/>
    <property type="match status" value="1"/>
</dbReference>
<keyword evidence="5" id="KW-0539">Nucleus</keyword>
<dbReference type="OrthoDB" id="3163292at2759"/>
<evidence type="ECO:0000259" key="7">
    <source>
        <dbReference type="Pfam" id="PF04082"/>
    </source>
</evidence>
<reference evidence="8 9" key="1">
    <citation type="submission" date="2016-04" db="EMBL/GenBank/DDBJ databases">
        <title>Draft genome of Fonsecaea erecta CBS 125763.</title>
        <authorList>
            <person name="Weiss V.A."/>
            <person name="Vicente V.A."/>
            <person name="Raittz R.T."/>
            <person name="Moreno L.F."/>
            <person name="De Souza E.M."/>
            <person name="Pedrosa F.O."/>
            <person name="Steffens M.B."/>
            <person name="Faoro H."/>
            <person name="Tadra-Sfeir M.Z."/>
            <person name="Najafzadeh M.J."/>
            <person name="Felipe M.S."/>
            <person name="Teixeira M."/>
            <person name="Sun J."/>
            <person name="Xi L."/>
            <person name="Gomes R."/>
            <person name="De Azevedo C.M."/>
            <person name="Salgado C.G."/>
            <person name="Da Silva M.B."/>
            <person name="Nascimento M.F."/>
            <person name="Queiroz-Telles F."/>
            <person name="Attili D.S."/>
            <person name="Gorbushina A."/>
        </authorList>
    </citation>
    <scope>NUCLEOTIDE SEQUENCE [LARGE SCALE GENOMIC DNA]</scope>
    <source>
        <strain evidence="8 9">CBS 125763</strain>
    </source>
</reference>
<dbReference type="GO" id="GO:0000981">
    <property type="term" value="F:DNA-binding transcription factor activity, RNA polymerase II-specific"/>
    <property type="evidence" value="ECO:0007669"/>
    <property type="project" value="TreeGrafter"/>
</dbReference>
<dbReference type="InterPro" id="IPR007219">
    <property type="entry name" value="XnlR_reg_dom"/>
</dbReference>
<dbReference type="CDD" id="cd12148">
    <property type="entry name" value="fungal_TF_MHR"/>
    <property type="match status" value="1"/>
</dbReference>
<sequence>MALILLNRKTELQAELDQLKKQVGNGMSDQKNQFPSVNNPATPRNLLGLQAAPTLTGAYATPQLAGFSPRSLDASTNPSAHPVPDSSHGNILHNNSQPSTTRPQTIQDVVVDAQDIDGCFELFFERNLPYLPIFDQKLNPNDCHGASPFLFWTIVAIGSRRYSKDPTLILLLAPKVLELAKTAIFSCDRVLPTIQALVLLCTWQMPIDTLQKDVTPQLAGAMIQLATNVGLHVYGSVQDFTRVPLKYDGQQRRFRTRLWSMCLYTSQRVNNSRGLPPLIFTDAYSHEGYREDPLATLPPTIRFQRRLNHMLSEAIVQIDRDALSKKPDERNTILGPTINACLSRLATLSAECPTKQDQLTLRIAELQVSACHLLAPSSTIGQTSLVKMYDDACAMIELASELDQEQGMAEYGSTSVNMNWNLAAFIILRVGKSRAFEVLDLKRGQRCYFSAINLNKRQSVRSDDISSRATMILSQLWTSRVVIKQPDGTPDSLWLRCRNRLGVSLTFDCFWLWRQEFGGQPNPYEGVEDEKAPSAVKPVPWTSPSTDSVNMMMGIGWSPDTVFQDFQWPIFDEFLDDGPFAAFRETGLDYFYLNRTGNEVQQKVIIEQLKPATKFDLAMSIHLRDSYGGFVSLIIPFLPAFETDAPWFHMPATCHAECYLRDAPLVH</sequence>
<keyword evidence="4" id="KW-0804">Transcription</keyword>
<keyword evidence="9" id="KW-1185">Reference proteome</keyword>
<evidence type="ECO:0000256" key="2">
    <source>
        <dbReference type="ARBA" id="ARBA00023015"/>
    </source>
</evidence>
<evidence type="ECO:0000256" key="1">
    <source>
        <dbReference type="ARBA" id="ARBA00004123"/>
    </source>
</evidence>